<feature type="compositionally biased region" description="Basic and acidic residues" evidence="3">
    <location>
        <begin position="447"/>
        <end position="482"/>
    </location>
</feature>
<feature type="compositionally biased region" description="Basic and acidic residues" evidence="3">
    <location>
        <begin position="338"/>
        <end position="367"/>
    </location>
</feature>
<evidence type="ECO:0000313" key="4">
    <source>
        <dbReference type="EMBL" id="JAC88138.1"/>
    </source>
</evidence>
<dbReference type="InterPro" id="IPR051112">
    <property type="entry name" value="CWC26_splicing_factor"/>
</dbReference>
<protein>
    <recommendedName>
        <fullName evidence="2">BUD13 homolog</fullName>
    </recommendedName>
</protein>
<evidence type="ECO:0000256" key="2">
    <source>
        <dbReference type="ARBA" id="ARBA00014454"/>
    </source>
</evidence>
<dbReference type="GO" id="GO:0005684">
    <property type="term" value="C:U2-type spliceosomal complex"/>
    <property type="evidence" value="ECO:0007669"/>
    <property type="project" value="TreeGrafter"/>
</dbReference>
<dbReference type="AlphaFoldDB" id="A0A069DVL0"/>
<organism evidence="4">
    <name type="scientific">Panstrongylus megistus</name>
    <dbReference type="NCBI Taxonomy" id="65343"/>
    <lineage>
        <taxon>Eukaryota</taxon>
        <taxon>Metazoa</taxon>
        <taxon>Ecdysozoa</taxon>
        <taxon>Arthropoda</taxon>
        <taxon>Hexapoda</taxon>
        <taxon>Insecta</taxon>
        <taxon>Pterygota</taxon>
        <taxon>Neoptera</taxon>
        <taxon>Paraneoptera</taxon>
        <taxon>Hemiptera</taxon>
        <taxon>Heteroptera</taxon>
        <taxon>Panheteroptera</taxon>
        <taxon>Cimicomorpha</taxon>
        <taxon>Reduviidae</taxon>
        <taxon>Triatominae</taxon>
        <taxon>Panstrongylus</taxon>
    </lineage>
</organism>
<feature type="compositionally biased region" description="Basic and acidic residues" evidence="3">
    <location>
        <begin position="375"/>
        <end position="429"/>
    </location>
</feature>
<feature type="region of interest" description="Disordered" evidence="3">
    <location>
        <begin position="138"/>
        <end position="482"/>
    </location>
</feature>
<feature type="compositionally biased region" description="Basic and acidic residues" evidence="3">
    <location>
        <begin position="186"/>
        <end position="203"/>
    </location>
</feature>
<feature type="compositionally biased region" description="Basic and acidic residues" evidence="3">
    <location>
        <begin position="138"/>
        <end position="149"/>
    </location>
</feature>
<sequence>KPVLSQKEYLKRYLSKDKHKKKKRKPTISSSSHIKRSVIIDDDLGLKDVADVDDEEFNLDYLGDEAPQIVGIVDERPTEIRAKEKYDNNLWRTVGETNKDGDCRQDSIKHSELTRIKANLDSDSDLSLPRPEINKIEMARKHVDNEKIEGGNSNPLIKKKDRNKYNYDSDLSTERNLDRKKRDRKKSSSESDLSPERNRDSKRKERKKHSSDSELSPARNNGKNRKDRKKYNYDSDFSPERNNGRNKLDRKKHNDSDLSTERNRDKKKKENNSDSDISPPRPSKLKKNSFYRNDDENVLKNKDVSREKRNFISSKIDHNFENHYIARKKAYIDEESDTDKSQTKKLKYDSREKYKEREKEYRNKLDKSSAPSVSNHDRNDSSRHRDSEKRKTERSSMRSDTKLNDNMDIPEKSYKSSRINRNDDRKDSDSDLSPARNFSQSGKKKDKPNYRAEEKMQDGKKSGLQDAKHLKEELKRLKANEDKMFRKMDPSVLGAMAAPIQRDRKTGMIKQIEKEKEEERIKAEKRAQTANKYYKWGKGLKQIEEQEDRIADAIREMSKPLARYRDDKDLDAYLRAQEREGDPMLDYIRNKQAESHNVIDLTVGSSKPMYNGSYMPNRFGIRPGYRWDGVDRSNGYEKKWFEQKNARKAVEEAAYKWSTSDM</sequence>
<feature type="compositionally biased region" description="Basic and acidic residues" evidence="3">
    <location>
        <begin position="292"/>
        <end position="321"/>
    </location>
</feature>
<dbReference type="GO" id="GO:0070274">
    <property type="term" value="C:RES complex"/>
    <property type="evidence" value="ECO:0007669"/>
    <property type="project" value="TreeGrafter"/>
</dbReference>
<feature type="compositionally biased region" description="Basic and acidic residues" evidence="3">
    <location>
        <begin position="230"/>
        <end position="272"/>
    </location>
</feature>
<dbReference type="PANTHER" id="PTHR31809">
    <property type="entry name" value="BUD13 HOMOLOG"/>
    <property type="match status" value="1"/>
</dbReference>
<dbReference type="Pfam" id="PF09736">
    <property type="entry name" value="Bud13"/>
    <property type="match status" value="1"/>
</dbReference>
<dbReference type="EMBL" id="GBGD01000751">
    <property type="protein sequence ID" value="JAC88138.1"/>
    <property type="molecule type" value="mRNA"/>
</dbReference>
<feature type="compositionally biased region" description="Basic and acidic residues" evidence="3">
    <location>
        <begin position="163"/>
        <end position="177"/>
    </location>
</feature>
<feature type="non-terminal residue" evidence="4">
    <location>
        <position position="1"/>
    </location>
</feature>
<dbReference type="GO" id="GO:0000398">
    <property type="term" value="P:mRNA splicing, via spliceosome"/>
    <property type="evidence" value="ECO:0007669"/>
    <property type="project" value="TreeGrafter"/>
</dbReference>
<evidence type="ECO:0000256" key="1">
    <source>
        <dbReference type="ARBA" id="ARBA00011069"/>
    </source>
</evidence>
<dbReference type="GO" id="GO:0003723">
    <property type="term" value="F:RNA binding"/>
    <property type="evidence" value="ECO:0007669"/>
    <property type="project" value="TreeGrafter"/>
</dbReference>
<name>A0A069DVL0_9HEMI</name>
<dbReference type="PANTHER" id="PTHR31809:SF0">
    <property type="entry name" value="BUD13 HOMOLOG"/>
    <property type="match status" value="1"/>
</dbReference>
<proteinExistence type="evidence at transcript level"/>
<dbReference type="InterPro" id="IPR018609">
    <property type="entry name" value="Bud13"/>
</dbReference>
<comment type="similarity">
    <text evidence="1">Belongs to the CWC26 family.</text>
</comment>
<reference evidence="4" key="1">
    <citation type="journal article" date="2015" name="J. Med. Entomol.">
        <title>A Deep Insight Into the Sialotranscriptome of the Chagas Disease Vector, Panstrongylus megistus (Hemiptera: Heteroptera).</title>
        <authorList>
            <person name="Ribeiro J.M."/>
            <person name="Schwarz A."/>
            <person name="Francischetti I.M."/>
        </authorList>
    </citation>
    <scope>NUCLEOTIDE SEQUENCE</scope>
    <source>
        <tissue evidence="4">Salivary glands</tissue>
    </source>
</reference>
<evidence type="ECO:0000256" key="3">
    <source>
        <dbReference type="SAM" id="MobiDB-lite"/>
    </source>
</evidence>
<accession>A0A069DVL0</accession>